<reference evidence="1 2" key="1">
    <citation type="journal article" date="2015" name="Microbes Environ.">
        <title>Distribution and evolution of nitrogen fixation genes in the phylum bacteroidetes.</title>
        <authorList>
            <person name="Inoue J."/>
            <person name="Oshima K."/>
            <person name="Suda W."/>
            <person name="Sakamoto M."/>
            <person name="Iino T."/>
            <person name="Noda S."/>
            <person name="Hongoh Y."/>
            <person name="Hattori M."/>
            <person name="Ohkuma M."/>
        </authorList>
    </citation>
    <scope>NUCLEOTIDE SEQUENCE [LARGE SCALE GENOMIC DNA]</scope>
    <source>
        <strain evidence="1">JCM 15548</strain>
    </source>
</reference>
<dbReference type="AlphaFoldDB" id="A0A0E9M233"/>
<name>A0A0E9M233_9BACT</name>
<protein>
    <submittedName>
        <fullName evidence="1">Uncharacterized protein</fullName>
    </submittedName>
</protein>
<gene>
    <name evidence="1" type="ORF">JCM15548_13791</name>
</gene>
<evidence type="ECO:0000313" key="2">
    <source>
        <dbReference type="Proteomes" id="UP000032900"/>
    </source>
</evidence>
<evidence type="ECO:0000313" key="1">
    <source>
        <dbReference type="EMBL" id="GAO31431.1"/>
    </source>
</evidence>
<keyword evidence="2" id="KW-1185">Reference proteome</keyword>
<dbReference type="STRING" id="1236989.JCM15548_13791"/>
<proteinExistence type="predicted"/>
<accession>A0A0E9M233</accession>
<comment type="caution">
    <text evidence="1">The sequence shown here is derived from an EMBL/GenBank/DDBJ whole genome shotgun (WGS) entry which is preliminary data.</text>
</comment>
<dbReference type="EMBL" id="BAZW01000048">
    <property type="protein sequence ID" value="GAO31431.1"/>
    <property type="molecule type" value="Genomic_DNA"/>
</dbReference>
<sequence>MSPFVDLSMGYYNFSDSQADEFAKALDYNQQFAIKGMSIIGAVSPINFSSQYLRIGVGFTVGKIELNEPYAWYYSEDFDLISMRFLPADYWDIGYLTRISYSYSFNNRFEIGLAGNSYIFSDENTPSIYSLGLFLAIRFADF</sequence>
<organism evidence="1 2">
    <name type="scientific">Geofilum rubicundum JCM 15548</name>
    <dbReference type="NCBI Taxonomy" id="1236989"/>
    <lineage>
        <taxon>Bacteria</taxon>
        <taxon>Pseudomonadati</taxon>
        <taxon>Bacteroidota</taxon>
        <taxon>Bacteroidia</taxon>
        <taxon>Marinilabiliales</taxon>
        <taxon>Marinilabiliaceae</taxon>
        <taxon>Geofilum</taxon>
    </lineage>
</organism>
<dbReference type="Proteomes" id="UP000032900">
    <property type="component" value="Unassembled WGS sequence"/>
</dbReference>